<organism evidence="3 4">
    <name type="scientific">Methanoculleus palmolei</name>
    <dbReference type="NCBI Taxonomy" id="72612"/>
    <lineage>
        <taxon>Archaea</taxon>
        <taxon>Methanobacteriati</taxon>
        <taxon>Methanobacteriota</taxon>
        <taxon>Stenosarchaea group</taxon>
        <taxon>Methanomicrobia</taxon>
        <taxon>Methanomicrobiales</taxon>
        <taxon>Methanomicrobiaceae</taxon>
        <taxon>Methanoculleus</taxon>
    </lineage>
</organism>
<evidence type="ECO:0000259" key="2">
    <source>
        <dbReference type="Pfam" id="PF00437"/>
    </source>
</evidence>
<dbReference type="InterPro" id="IPR001482">
    <property type="entry name" value="T2SS/T4SS_dom"/>
</dbReference>
<sequence>MMFDFPSLFGRRVKTTPAGDGVVADEVPDPGPMILELPPADPALDIVERYWLVPPFSYVNIFRKDAITLGYEVVEPKVTEKELIVLEETFEQLRATLIYDTARKRGELGLDPDLLRRVIRSFDPEIADDRVEVLMYYLRRNFLGYGKLDPLMNDDRIEDITCNGPEIPIFLYHRRYANIQTNCVFDGEELNKFVLKLAQKADKQLSLSTPLIDAALPEGSRAQITYSDIVSSRGSSFTVRKFRADPLTPVSLIDNNTYDADLMAHIWLAVENRKSMIVTGGTASGKTSTMNAISFFIPPVAKIVSIEDTREIQLPHINWLPMRTRESANVSGTGNVGMFYLLKAALRQRPEYIIVGEVRGEEAQTLFQAMNTGHTTYSTVHAGNVQETVNRLTHEPINVPVAMFNALDLILVQSLLYEGGRGFRRCLSLNEIRVVDDQVRWEPLFTWDHRTDRFVRVYERSAVFDDIAYRNGWDREQLEAAIAVRRDALTDMIHQGALSPLKVGQMVQEMMVREQQ</sequence>
<dbReference type="Gene3D" id="3.40.50.300">
    <property type="entry name" value="P-loop containing nucleotide triphosphate hydrolases"/>
    <property type="match status" value="1"/>
</dbReference>
<gene>
    <name evidence="3" type="ORF">R6Y95_05375</name>
</gene>
<feature type="domain" description="Bacterial type II secretion system protein E" evidence="2">
    <location>
        <begin position="217"/>
        <end position="416"/>
    </location>
</feature>
<dbReference type="InterPro" id="IPR027417">
    <property type="entry name" value="P-loop_NTPase"/>
</dbReference>
<dbReference type="Pfam" id="PF00437">
    <property type="entry name" value="T2SSE"/>
    <property type="match status" value="1"/>
</dbReference>
<dbReference type="PANTHER" id="PTHR30486:SF6">
    <property type="entry name" value="TYPE IV PILUS RETRACTATION ATPASE PILT"/>
    <property type="match status" value="1"/>
</dbReference>
<dbReference type="SUPFAM" id="SSF52540">
    <property type="entry name" value="P-loop containing nucleoside triphosphate hydrolases"/>
    <property type="match status" value="1"/>
</dbReference>
<dbReference type="AlphaFoldDB" id="A0ABD8A5S1"/>
<evidence type="ECO:0000313" key="3">
    <source>
        <dbReference type="EMBL" id="WOX54904.1"/>
    </source>
</evidence>
<dbReference type="InterPro" id="IPR050921">
    <property type="entry name" value="T4SS_GSP_E_ATPase"/>
</dbReference>
<comment type="similarity">
    <text evidence="1">Belongs to the GSP E family.</text>
</comment>
<evidence type="ECO:0000313" key="4">
    <source>
        <dbReference type="Proteomes" id="UP001626603"/>
    </source>
</evidence>
<dbReference type="PANTHER" id="PTHR30486">
    <property type="entry name" value="TWITCHING MOTILITY PROTEIN PILT"/>
    <property type="match status" value="1"/>
</dbReference>
<keyword evidence="4" id="KW-1185">Reference proteome</keyword>
<dbReference type="Proteomes" id="UP001626603">
    <property type="component" value="Chromosome"/>
</dbReference>
<dbReference type="CDD" id="cd01130">
    <property type="entry name" value="VirB11-like_ATPase"/>
    <property type="match status" value="1"/>
</dbReference>
<dbReference type="EMBL" id="CP137641">
    <property type="protein sequence ID" value="WOX54904.1"/>
    <property type="molecule type" value="Genomic_DNA"/>
</dbReference>
<protein>
    <submittedName>
        <fullName evidence="3">Type II/IV secretion system ATPase subunit</fullName>
    </submittedName>
</protein>
<evidence type="ECO:0000256" key="1">
    <source>
        <dbReference type="ARBA" id="ARBA00006611"/>
    </source>
</evidence>
<accession>A0ABD8A5S1</accession>
<proteinExistence type="inferred from homology"/>
<dbReference type="Gene3D" id="3.30.450.380">
    <property type="match status" value="1"/>
</dbReference>
<name>A0ABD8A5S1_9EURY</name>
<reference evidence="3 4" key="1">
    <citation type="submission" date="2023-10" db="EMBL/GenBank/DDBJ databases">
        <title>The complete genome sequence of Methanoculleus palmolei DSM 4273.</title>
        <authorList>
            <person name="Lai S.-J."/>
            <person name="You Y.-T."/>
            <person name="Chen S.-C."/>
        </authorList>
    </citation>
    <scope>NUCLEOTIDE SEQUENCE [LARGE SCALE GENOMIC DNA]</scope>
    <source>
        <strain evidence="3 4">DSM 4273</strain>
    </source>
</reference>